<feature type="transmembrane region" description="Helical" evidence="2">
    <location>
        <begin position="433"/>
        <end position="451"/>
    </location>
</feature>
<feature type="transmembrane region" description="Helical" evidence="2">
    <location>
        <begin position="54"/>
        <end position="81"/>
    </location>
</feature>
<keyword evidence="4" id="KW-1185">Reference proteome</keyword>
<dbReference type="InterPro" id="IPR036259">
    <property type="entry name" value="MFS_trans_sf"/>
</dbReference>
<feature type="transmembrane region" description="Helical" evidence="2">
    <location>
        <begin position="294"/>
        <end position="314"/>
    </location>
</feature>
<dbReference type="Gene3D" id="1.20.1250.20">
    <property type="entry name" value="MFS general substrate transporter like domains"/>
    <property type="match status" value="1"/>
</dbReference>
<keyword evidence="2" id="KW-1133">Transmembrane helix</keyword>
<evidence type="ECO:0000313" key="4">
    <source>
        <dbReference type="Proteomes" id="UP001183585"/>
    </source>
</evidence>
<feature type="compositionally biased region" description="Low complexity" evidence="1">
    <location>
        <begin position="460"/>
        <end position="489"/>
    </location>
</feature>
<feature type="transmembrane region" description="Helical" evidence="2">
    <location>
        <begin position="347"/>
        <end position="372"/>
    </location>
</feature>
<name>A0ABU2CGW9_9MICO</name>
<comment type="caution">
    <text evidence="3">The sequence shown here is derived from an EMBL/GenBank/DDBJ whole genome shotgun (WGS) entry which is preliminary data.</text>
</comment>
<feature type="transmembrane region" description="Helical" evidence="2">
    <location>
        <begin position="102"/>
        <end position="121"/>
    </location>
</feature>
<evidence type="ECO:0000256" key="1">
    <source>
        <dbReference type="SAM" id="MobiDB-lite"/>
    </source>
</evidence>
<feature type="transmembrane region" description="Helical" evidence="2">
    <location>
        <begin position="210"/>
        <end position="229"/>
    </location>
</feature>
<feature type="transmembrane region" description="Helical" evidence="2">
    <location>
        <begin position="250"/>
        <end position="274"/>
    </location>
</feature>
<protein>
    <submittedName>
        <fullName evidence="3">GPH family glycoside/pentoside/hexuronide:cation symporter</fullName>
    </submittedName>
</protein>
<keyword evidence="2" id="KW-0472">Membrane</keyword>
<feature type="compositionally biased region" description="Low complexity" evidence="1">
    <location>
        <begin position="1"/>
        <end position="22"/>
    </location>
</feature>
<reference evidence="3 4" key="1">
    <citation type="submission" date="2023-07" db="EMBL/GenBank/DDBJ databases">
        <title>Sequencing the genomes of 1000 actinobacteria strains.</title>
        <authorList>
            <person name="Klenk H.-P."/>
        </authorList>
    </citation>
    <scope>NUCLEOTIDE SEQUENCE [LARGE SCALE GENOMIC DNA]</scope>
    <source>
        <strain evidence="3 4">DSM 45554</strain>
    </source>
</reference>
<dbReference type="SUPFAM" id="SSF103473">
    <property type="entry name" value="MFS general substrate transporter"/>
    <property type="match status" value="1"/>
</dbReference>
<feature type="transmembrane region" description="Helical" evidence="2">
    <location>
        <begin position="321"/>
        <end position="341"/>
    </location>
</feature>
<dbReference type="Proteomes" id="UP001183585">
    <property type="component" value="Unassembled WGS sequence"/>
</dbReference>
<sequence length="489" mass="50846">MDAEHAASGAPASEPPATSARAGTPAHPSTSPMRYGVGMFGTSLPINLVKGSMLYVYVELLGLDAVVYATVYAVYGVLDALDNPVFGHLSDRTRSRWGRRRPYLVTGALVLACTTIALFSVPGPVADSAVGLAVWFAVFAITTEMADSLINASYGALLPELFTHERRRATANAVRQGAQLIALVIALALTPVLARNVLGTEGSTVGYGRLAVIFAVVAATVILWTAFGVREDPALDAEPKPLFFRSIGQILSTSHFWTVGVVNACYGSAMALVLGGLQLYVHHTLGGSALDASILQLVVIVVAIGMLSVWAAVVRRKGAAWTWRLALPVAAVGFVPMYFATDLTTGILAGLAVAVGYSGVLATNDLVIARVLDADAARYGTHRSGLFLAAFGVLGRLNGLVTAAALASLALWFGYRSGADPGPDPGQAFRVYLSLYPFALLVVGTTVSRFIRLPAAPQETGSPDGPDAGPGTDPDPGPTAGSGAEPVTR</sequence>
<proteinExistence type="predicted"/>
<gene>
    <name evidence="3" type="ORF">J2S48_000103</name>
</gene>
<evidence type="ECO:0000313" key="3">
    <source>
        <dbReference type="EMBL" id="MDR7380588.1"/>
    </source>
</evidence>
<feature type="transmembrane region" description="Helical" evidence="2">
    <location>
        <begin position="384"/>
        <end position="413"/>
    </location>
</feature>
<dbReference type="InterPro" id="IPR039672">
    <property type="entry name" value="MFS_2"/>
</dbReference>
<dbReference type="PANTHER" id="PTHR11328:SF24">
    <property type="entry name" value="MAJOR FACILITATOR SUPERFAMILY (MFS) PROFILE DOMAIN-CONTAINING PROTEIN"/>
    <property type="match status" value="1"/>
</dbReference>
<dbReference type="EMBL" id="JAVDYE010000001">
    <property type="protein sequence ID" value="MDR7380588.1"/>
    <property type="molecule type" value="Genomic_DNA"/>
</dbReference>
<evidence type="ECO:0000256" key="2">
    <source>
        <dbReference type="SAM" id="Phobius"/>
    </source>
</evidence>
<organism evidence="3 4">
    <name type="scientific">Promicromonospora iranensis</name>
    <dbReference type="NCBI Taxonomy" id="1105144"/>
    <lineage>
        <taxon>Bacteria</taxon>
        <taxon>Bacillati</taxon>
        <taxon>Actinomycetota</taxon>
        <taxon>Actinomycetes</taxon>
        <taxon>Micrococcales</taxon>
        <taxon>Promicromonosporaceae</taxon>
        <taxon>Promicromonospora</taxon>
    </lineage>
</organism>
<dbReference type="PANTHER" id="PTHR11328">
    <property type="entry name" value="MAJOR FACILITATOR SUPERFAMILY DOMAIN-CONTAINING PROTEIN"/>
    <property type="match status" value="1"/>
</dbReference>
<dbReference type="RefSeq" id="WP_274992537.1">
    <property type="nucleotide sequence ID" value="NZ_JAJQQP010000002.1"/>
</dbReference>
<accession>A0ABU2CGW9</accession>
<feature type="region of interest" description="Disordered" evidence="1">
    <location>
        <begin position="455"/>
        <end position="489"/>
    </location>
</feature>
<feature type="transmembrane region" description="Helical" evidence="2">
    <location>
        <begin position="133"/>
        <end position="157"/>
    </location>
</feature>
<keyword evidence="2" id="KW-0812">Transmembrane</keyword>
<feature type="transmembrane region" description="Helical" evidence="2">
    <location>
        <begin position="178"/>
        <end position="198"/>
    </location>
</feature>
<dbReference type="Pfam" id="PF13347">
    <property type="entry name" value="MFS_2"/>
    <property type="match status" value="1"/>
</dbReference>
<feature type="region of interest" description="Disordered" evidence="1">
    <location>
        <begin position="1"/>
        <end position="30"/>
    </location>
</feature>